<gene>
    <name evidence="1" type="ORF">J0695_39485</name>
</gene>
<organism evidence="1 2">
    <name type="scientific">Streptomyces beijiangensis</name>
    <dbReference type="NCBI Taxonomy" id="163361"/>
    <lineage>
        <taxon>Bacteria</taxon>
        <taxon>Bacillati</taxon>
        <taxon>Actinomycetota</taxon>
        <taxon>Actinomycetes</taxon>
        <taxon>Kitasatosporales</taxon>
        <taxon>Streptomycetaceae</taxon>
        <taxon>Streptomyces</taxon>
    </lineage>
</organism>
<feature type="non-terminal residue" evidence="1">
    <location>
        <position position="1"/>
    </location>
</feature>
<dbReference type="AlphaFoldDB" id="A0A939JMC9"/>
<proteinExistence type="predicted"/>
<evidence type="ECO:0000313" key="2">
    <source>
        <dbReference type="Proteomes" id="UP000664167"/>
    </source>
</evidence>
<accession>A0A939JMC9</accession>
<dbReference type="InterPro" id="IPR011013">
    <property type="entry name" value="Gal_mutarotase_sf_dom"/>
</dbReference>
<dbReference type="GO" id="GO:0030246">
    <property type="term" value="F:carbohydrate binding"/>
    <property type="evidence" value="ECO:0007669"/>
    <property type="project" value="InterPro"/>
</dbReference>
<feature type="non-terminal residue" evidence="1">
    <location>
        <position position="75"/>
    </location>
</feature>
<name>A0A939JMC9_9ACTN</name>
<dbReference type="SUPFAM" id="SSF74650">
    <property type="entry name" value="Galactose mutarotase-like"/>
    <property type="match status" value="1"/>
</dbReference>
<evidence type="ECO:0000313" key="1">
    <source>
        <dbReference type="EMBL" id="MBO0517787.1"/>
    </source>
</evidence>
<sequence length="75" mass="8285">RALGLHRMQHRLDAVESTDDALVVRTRVAPAGREAGLATSYRWTSDGTRLRLTVSVTPEGTWHLPLPRLGVRLGL</sequence>
<reference evidence="1" key="1">
    <citation type="submission" date="2021-03" db="EMBL/GenBank/DDBJ databases">
        <title>Streptomyces poriferae sp. nov., a novel marine sponge-derived Actinobacteria species with anti-MRSA activity.</title>
        <authorList>
            <person name="Sandoval-Powers M."/>
            <person name="Kralova S."/>
            <person name="Nguyen G.-S."/>
            <person name="Fawwal D."/>
            <person name="Degnes K."/>
            <person name="Klinkenberg G."/>
            <person name="Sletta H."/>
            <person name="Wentzel A."/>
            <person name="Liles M.R."/>
        </authorList>
    </citation>
    <scope>NUCLEOTIDE SEQUENCE</scope>
    <source>
        <strain evidence="1">DSM 41794</strain>
    </source>
</reference>
<dbReference type="Proteomes" id="UP000664167">
    <property type="component" value="Unassembled WGS sequence"/>
</dbReference>
<comment type="caution">
    <text evidence="1">The sequence shown here is derived from an EMBL/GenBank/DDBJ whole genome shotgun (WGS) entry which is preliminary data.</text>
</comment>
<dbReference type="EMBL" id="JAFLRJ010000853">
    <property type="protein sequence ID" value="MBO0517787.1"/>
    <property type="molecule type" value="Genomic_DNA"/>
</dbReference>
<dbReference type="GO" id="GO:0003824">
    <property type="term" value="F:catalytic activity"/>
    <property type="evidence" value="ECO:0007669"/>
    <property type="project" value="InterPro"/>
</dbReference>
<dbReference type="Gene3D" id="2.70.98.10">
    <property type="match status" value="1"/>
</dbReference>
<protein>
    <submittedName>
        <fullName evidence="1">Uncharacterized protein</fullName>
    </submittedName>
</protein>
<dbReference type="GO" id="GO:0005975">
    <property type="term" value="P:carbohydrate metabolic process"/>
    <property type="evidence" value="ECO:0007669"/>
    <property type="project" value="InterPro"/>
</dbReference>
<keyword evidence="2" id="KW-1185">Reference proteome</keyword>
<dbReference type="RefSeq" id="WP_206969670.1">
    <property type="nucleotide sequence ID" value="NZ_JAFLRJ010000853.1"/>
</dbReference>
<dbReference type="InterPro" id="IPR014718">
    <property type="entry name" value="GH-type_carb-bd"/>
</dbReference>